<dbReference type="Proteomes" id="UP000199440">
    <property type="component" value="Unassembled WGS sequence"/>
</dbReference>
<evidence type="ECO:0000313" key="9">
    <source>
        <dbReference type="Proteomes" id="UP000199440"/>
    </source>
</evidence>
<feature type="domain" description="NADP-dependent oxidoreductase" evidence="7">
    <location>
        <begin position="17"/>
        <end position="287"/>
    </location>
</feature>
<dbReference type="PROSITE" id="PS00798">
    <property type="entry name" value="ALDOKETO_REDUCTASE_1"/>
    <property type="match status" value="1"/>
</dbReference>
<evidence type="ECO:0000256" key="3">
    <source>
        <dbReference type="ARBA" id="ARBA00023002"/>
    </source>
</evidence>
<dbReference type="InterPro" id="IPR023210">
    <property type="entry name" value="NADP_OxRdtase_dom"/>
</dbReference>
<dbReference type="Gene3D" id="3.20.20.100">
    <property type="entry name" value="NADP-dependent oxidoreductase domain"/>
    <property type="match status" value="1"/>
</dbReference>
<protein>
    <submittedName>
        <fullName evidence="8">Aldo/keto reductase family protein</fullName>
    </submittedName>
</protein>
<comment type="similarity">
    <text evidence="1">Belongs to the aldo/keto reductase family.</text>
</comment>
<dbReference type="STRING" id="192904.SAMN04488514_1263"/>
<feature type="binding site" evidence="5">
    <location>
        <position position="111"/>
    </location>
    <ligand>
        <name>substrate</name>
    </ligand>
</feature>
<feature type="site" description="Lowers pKa of active site Tyr" evidence="6">
    <location>
        <position position="78"/>
    </location>
</feature>
<keyword evidence="2" id="KW-0521">NADP</keyword>
<keyword evidence="9" id="KW-1185">Reference proteome</keyword>
<dbReference type="PANTHER" id="PTHR11732">
    <property type="entry name" value="ALDO/KETO REDUCTASE"/>
    <property type="match status" value="1"/>
</dbReference>
<evidence type="ECO:0000259" key="7">
    <source>
        <dbReference type="Pfam" id="PF00248"/>
    </source>
</evidence>
<gene>
    <name evidence="8" type="ORF">SAMN04488514_1263</name>
</gene>
<evidence type="ECO:0000256" key="1">
    <source>
        <dbReference type="ARBA" id="ARBA00007905"/>
    </source>
</evidence>
<evidence type="ECO:0000256" key="5">
    <source>
        <dbReference type="PIRSR" id="PIRSR000097-2"/>
    </source>
</evidence>
<dbReference type="PROSITE" id="PS00062">
    <property type="entry name" value="ALDOKETO_REDUCTASE_2"/>
    <property type="match status" value="1"/>
</dbReference>
<dbReference type="SUPFAM" id="SSF51430">
    <property type="entry name" value="NAD(P)-linked oxidoreductase"/>
    <property type="match status" value="1"/>
</dbReference>
<organism evidence="8 9">
    <name type="scientific">Kriegella aquimaris</name>
    <dbReference type="NCBI Taxonomy" id="192904"/>
    <lineage>
        <taxon>Bacteria</taxon>
        <taxon>Pseudomonadati</taxon>
        <taxon>Bacteroidota</taxon>
        <taxon>Flavobacteriia</taxon>
        <taxon>Flavobacteriales</taxon>
        <taxon>Flavobacteriaceae</taxon>
        <taxon>Kriegella</taxon>
    </lineage>
</organism>
<dbReference type="PRINTS" id="PR00069">
    <property type="entry name" value="ALDKETRDTASE"/>
</dbReference>
<feature type="active site" description="Proton donor" evidence="4">
    <location>
        <position position="49"/>
    </location>
</feature>
<accession>A0A1G9YRB7</accession>
<dbReference type="InterPro" id="IPR036812">
    <property type="entry name" value="NAD(P)_OxRdtase_dom_sf"/>
</dbReference>
<sequence length="313" mass="35022">MMTTLKFRNNDEMPILGLGTFRSEPNEVYNAVLSAIKIGYRHIDCAAAYGNEKEVGNAIAEAIKQDLVTREDLWVTSKLWNSSHGEENVVPALNQTLEDLQLDYLDLYLVHWPVALKKGTEMPEKASDFIPLSEVPLTNTWKGMEAALEQGLAKHIGVSNFNENQLKAIMATAAHQPEMNQVEMHPFLQQEALKSFCVQNDILLTAYAPLGSLGDENTTLRLLENDTIINIADSRSMSPAQVALAYTMQRGIAVIPKSINEARLLQNLETLNHTLTEEDIALLRDLDKGHRFIDGKFWEVENGPYTADSIWNA</sequence>
<dbReference type="RefSeq" id="WP_317039884.1">
    <property type="nucleotide sequence ID" value="NZ_FNGV01000026.1"/>
</dbReference>
<dbReference type="AlphaFoldDB" id="A0A1G9YRB7"/>
<dbReference type="FunFam" id="3.20.20.100:FF:000006">
    <property type="entry name" value="Aldo-keto reductase family 1 member A1"/>
    <property type="match status" value="1"/>
</dbReference>
<dbReference type="InterPro" id="IPR020471">
    <property type="entry name" value="AKR"/>
</dbReference>
<dbReference type="EMBL" id="FNGV01000026">
    <property type="protein sequence ID" value="SDN11600.1"/>
    <property type="molecule type" value="Genomic_DNA"/>
</dbReference>
<name>A0A1G9YRB7_9FLAO</name>
<evidence type="ECO:0000256" key="4">
    <source>
        <dbReference type="PIRSR" id="PIRSR000097-1"/>
    </source>
</evidence>
<evidence type="ECO:0000256" key="6">
    <source>
        <dbReference type="PIRSR" id="PIRSR000097-3"/>
    </source>
</evidence>
<dbReference type="GO" id="GO:0016491">
    <property type="term" value="F:oxidoreductase activity"/>
    <property type="evidence" value="ECO:0007669"/>
    <property type="project" value="UniProtKB-KW"/>
</dbReference>
<dbReference type="InterPro" id="IPR018170">
    <property type="entry name" value="Aldo/ket_reductase_CS"/>
</dbReference>
<dbReference type="PIRSF" id="PIRSF000097">
    <property type="entry name" value="AKR"/>
    <property type="match status" value="1"/>
</dbReference>
<dbReference type="Pfam" id="PF00248">
    <property type="entry name" value="Aldo_ket_red"/>
    <property type="match status" value="1"/>
</dbReference>
<evidence type="ECO:0000313" key="8">
    <source>
        <dbReference type="EMBL" id="SDN11600.1"/>
    </source>
</evidence>
<proteinExistence type="inferred from homology"/>
<reference evidence="8 9" key="1">
    <citation type="submission" date="2016-10" db="EMBL/GenBank/DDBJ databases">
        <authorList>
            <person name="de Groot N.N."/>
        </authorList>
    </citation>
    <scope>NUCLEOTIDE SEQUENCE [LARGE SCALE GENOMIC DNA]</scope>
    <source>
        <strain evidence="8 9">DSM 19886</strain>
    </source>
</reference>
<evidence type="ECO:0000256" key="2">
    <source>
        <dbReference type="ARBA" id="ARBA00022857"/>
    </source>
</evidence>
<keyword evidence="3" id="KW-0560">Oxidoreductase</keyword>